<evidence type="ECO:0000313" key="2">
    <source>
        <dbReference type="Proteomes" id="UP001165960"/>
    </source>
</evidence>
<name>A0ACC2TX47_9FUNG</name>
<evidence type="ECO:0000313" key="1">
    <source>
        <dbReference type="EMBL" id="KAJ9079077.1"/>
    </source>
</evidence>
<protein>
    <submittedName>
        <fullName evidence="1">Uncharacterized protein</fullName>
    </submittedName>
</protein>
<gene>
    <name evidence="1" type="ORF">DSO57_1039251</name>
</gene>
<dbReference type="Proteomes" id="UP001165960">
    <property type="component" value="Unassembled WGS sequence"/>
</dbReference>
<sequence length="67" mass="7841">SHYIDYQQIKYHHAFRIDPALNSFRLPSPLKDPIESGWLDSTPAHHCISQYMETRMLGIRVCAHHPI</sequence>
<feature type="non-terminal residue" evidence="1">
    <location>
        <position position="1"/>
    </location>
</feature>
<comment type="caution">
    <text evidence="1">The sequence shown here is derived from an EMBL/GenBank/DDBJ whole genome shotgun (WGS) entry which is preliminary data.</text>
</comment>
<reference evidence="1" key="1">
    <citation type="submission" date="2022-04" db="EMBL/GenBank/DDBJ databases">
        <title>Genome of the entomopathogenic fungus Entomophthora muscae.</title>
        <authorList>
            <person name="Elya C."/>
            <person name="Lovett B.R."/>
            <person name="Lee E."/>
            <person name="Macias A.M."/>
            <person name="Hajek A.E."/>
            <person name="De Bivort B.L."/>
            <person name="Kasson M.T."/>
            <person name="De Fine Licht H.H."/>
            <person name="Stajich J.E."/>
        </authorList>
    </citation>
    <scope>NUCLEOTIDE SEQUENCE</scope>
    <source>
        <strain evidence="1">Berkeley</strain>
    </source>
</reference>
<dbReference type="EMBL" id="QTSX02002038">
    <property type="protein sequence ID" value="KAJ9079077.1"/>
    <property type="molecule type" value="Genomic_DNA"/>
</dbReference>
<organism evidence="1 2">
    <name type="scientific">Entomophthora muscae</name>
    <dbReference type="NCBI Taxonomy" id="34485"/>
    <lineage>
        <taxon>Eukaryota</taxon>
        <taxon>Fungi</taxon>
        <taxon>Fungi incertae sedis</taxon>
        <taxon>Zoopagomycota</taxon>
        <taxon>Entomophthoromycotina</taxon>
        <taxon>Entomophthoromycetes</taxon>
        <taxon>Entomophthorales</taxon>
        <taxon>Entomophthoraceae</taxon>
        <taxon>Entomophthora</taxon>
    </lineage>
</organism>
<proteinExistence type="predicted"/>
<keyword evidence="2" id="KW-1185">Reference proteome</keyword>
<accession>A0ACC2TX47</accession>